<dbReference type="GO" id="GO:0005737">
    <property type="term" value="C:cytoplasm"/>
    <property type="evidence" value="ECO:0007669"/>
    <property type="project" value="UniProtKB-SubCell"/>
</dbReference>
<evidence type="ECO:0000256" key="5">
    <source>
        <dbReference type="HAMAP-Rule" id="MF_01114"/>
    </source>
</evidence>
<protein>
    <recommendedName>
        <fullName evidence="3 5">Regulatory protein RecX</fullName>
    </recommendedName>
</protein>
<dbReference type="InterPro" id="IPR003783">
    <property type="entry name" value="Regulatory_RecX"/>
</dbReference>
<dbReference type="OrthoDB" id="5244465at2"/>
<evidence type="ECO:0000256" key="2">
    <source>
        <dbReference type="ARBA" id="ARBA00009695"/>
    </source>
</evidence>
<dbReference type="PANTHER" id="PTHR33602:SF1">
    <property type="entry name" value="REGULATORY PROTEIN RECX FAMILY PROTEIN"/>
    <property type="match status" value="1"/>
</dbReference>
<feature type="compositionally biased region" description="Polar residues" evidence="6">
    <location>
        <begin position="28"/>
        <end position="41"/>
    </location>
</feature>
<name>A0A5B0E5Q3_9MICC</name>
<feature type="region of interest" description="Disordered" evidence="6">
    <location>
        <begin position="28"/>
        <end position="184"/>
    </location>
</feature>
<evidence type="ECO:0000313" key="11">
    <source>
        <dbReference type="Proteomes" id="UP000323856"/>
    </source>
</evidence>
<dbReference type="GO" id="GO:0006282">
    <property type="term" value="P:regulation of DNA repair"/>
    <property type="evidence" value="ECO:0007669"/>
    <property type="project" value="UniProtKB-UniRule"/>
</dbReference>
<evidence type="ECO:0000259" key="9">
    <source>
        <dbReference type="Pfam" id="PF21982"/>
    </source>
</evidence>
<feature type="domain" description="RecX third three-helical" evidence="8">
    <location>
        <begin position="285"/>
        <end position="330"/>
    </location>
</feature>
<feature type="compositionally biased region" description="Basic and acidic residues" evidence="6">
    <location>
        <begin position="108"/>
        <end position="123"/>
    </location>
</feature>
<evidence type="ECO:0000259" key="7">
    <source>
        <dbReference type="Pfam" id="PF02631"/>
    </source>
</evidence>
<comment type="function">
    <text evidence="5">Modulates RecA activity.</text>
</comment>
<dbReference type="AlphaFoldDB" id="A0A5B0E5Q3"/>
<dbReference type="Pfam" id="PF21982">
    <property type="entry name" value="RecX_HTH1"/>
    <property type="match status" value="1"/>
</dbReference>
<dbReference type="Pfam" id="PF21981">
    <property type="entry name" value="RecX_HTH3"/>
    <property type="match status" value="1"/>
</dbReference>
<sequence>MTTLTSPTNSNVRSLRSLASASFRRKLTGTSCAWSRSPNSVGTTKKPGGSSGSRPGAERPLWSFPADGNSDWGKPTDIPAWADSPEAGAAPAVEQSPAPAETSSPGFGEKRDAYAGRSARDSSTKSASSWGSGNRSGFKKKSTGSWGSSAGTKRTSSKRSTERTGRTRTKAVSDSTEPVELSDEQYATKGRAVILRQLTASAKSRAQLKTKLLEKEIPENIAEELLDRFEDIQLVDDEAFAEGWVRSRARSRGLARSAIRRELRDKGIEGELAETALEQIDEDTEEATAKDLVERKLRAPSMAADKEKTVRRLVGMLARKGYSSSMAYRLVNESWEERFGEDAEY</sequence>
<dbReference type="Pfam" id="PF02631">
    <property type="entry name" value="RecX_HTH2"/>
    <property type="match status" value="1"/>
</dbReference>
<evidence type="ECO:0000256" key="4">
    <source>
        <dbReference type="ARBA" id="ARBA00022490"/>
    </source>
</evidence>
<dbReference type="PANTHER" id="PTHR33602">
    <property type="entry name" value="REGULATORY PROTEIN RECX FAMILY PROTEIN"/>
    <property type="match status" value="1"/>
</dbReference>
<reference evidence="10 11" key="1">
    <citation type="submission" date="2019-07" db="EMBL/GenBank/DDBJ databases">
        <title>Analysis of the biochemical properties, biological activity and biotechnological potential of siderophores and biosurfactants produced by Antarctic psychrotolerant bacteria.</title>
        <authorList>
            <person name="Styczynski M."/>
            <person name="Krucon T."/>
            <person name="Decewicz P."/>
            <person name="Dziewit L."/>
        </authorList>
    </citation>
    <scope>NUCLEOTIDE SEQUENCE [LARGE SCALE GENOMIC DNA]</scope>
    <source>
        <strain evidence="10 11">ANT_H27</strain>
    </source>
</reference>
<dbReference type="InterPro" id="IPR053924">
    <property type="entry name" value="RecX_HTH_2nd"/>
</dbReference>
<proteinExistence type="inferred from homology"/>
<organism evidence="10 11">
    <name type="scientific">Paeniglutamicibacter gangotriensis</name>
    <dbReference type="NCBI Taxonomy" id="254787"/>
    <lineage>
        <taxon>Bacteria</taxon>
        <taxon>Bacillati</taxon>
        <taxon>Actinomycetota</taxon>
        <taxon>Actinomycetes</taxon>
        <taxon>Micrococcales</taxon>
        <taxon>Micrococcaceae</taxon>
        <taxon>Paeniglutamicibacter</taxon>
    </lineage>
</organism>
<dbReference type="InterPro" id="IPR053925">
    <property type="entry name" value="RecX_HTH_3rd"/>
</dbReference>
<comment type="subcellular location">
    <subcellularLocation>
        <location evidence="1 5">Cytoplasm</location>
    </subcellularLocation>
</comment>
<accession>A0A5B0E5Q3</accession>
<comment type="caution">
    <text evidence="10">The sequence shown here is derived from an EMBL/GenBank/DDBJ whole genome shotgun (WGS) entry which is preliminary data.</text>
</comment>
<dbReference type="InterPro" id="IPR036388">
    <property type="entry name" value="WH-like_DNA-bd_sf"/>
</dbReference>
<gene>
    <name evidence="5" type="primary">recX</name>
    <name evidence="10" type="ORF">FQ154_15240</name>
</gene>
<dbReference type="InterPro" id="IPR053926">
    <property type="entry name" value="RecX_HTH_1st"/>
</dbReference>
<comment type="similarity">
    <text evidence="2 5">Belongs to the RecX family.</text>
</comment>
<evidence type="ECO:0000256" key="6">
    <source>
        <dbReference type="SAM" id="MobiDB-lite"/>
    </source>
</evidence>
<dbReference type="Gene3D" id="1.10.10.10">
    <property type="entry name" value="Winged helix-like DNA-binding domain superfamily/Winged helix DNA-binding domain"/>
    <property type="match status" value="1"/>
</dbReference>
<evidence type="ECO:0000313" key="10">
    <source>
        <dbReference type="EMBL" id="KAA0974407.1"/>
    </source>
</evidence>
<evidence type="ECO:0000259" key="8">
    <source>
        <dbReference type="Pfam" id="PF21981"/>
    </source>
</evidence>
<dbReference type="Proteomes" id="UP000323856">
    <property type="component" value="Unassembled WGS sequence"/>
</dbReference>
<feature type="compositionally biased region" description="Polar residues" evidence="6">
    <location>
        <begin position="143"/>
        <end position="154"/>
    </location>
</feature>
<feature type="domain" description="RecX first three-helical" evidence="9">
    <location>
        <begin position="194"/>
        <end position="228"/>
    </location>
</feature>
<dbReference type="EMBL" id="VOBL01000018">
    <property type="protein sequence ID" value="KAA0974407.1"/>
    <property type="molecule type" value="Genomic_DNA"/>
</dbReference>
<feature type="domain" description="RecX second three-helical" evidence="7">
    <location>
        <begin position="236"/>
        <end position="277"/>
    </location>
</feature>
<evidence type="ECO:0000256" key="1">
    <source>
        <dbReference type="ARBA" id="ARBA00004496"/>
    </source>
</evidence>
<evidence type="ECO:0000256" key="3">
    <source>
        <dbReference type="ARBA" id="ARBA00018111"/>
    </source>
</evidence>
<keyword evidence="4 5" id="KW-0963">Cytoplasm</keyword>
<feature type="compositionally biased region" description="Low complexity" evidence="6">
    <location>
        <begin position="42"/>
        <end position="55"/>
    </location>
</feature>
<dbReference type="HAMAP" id="MF_01114">
    <property type="entry name" value="RecX"/>
    <property type="match status" value="1"/>
</dbReference>